<dbReference type="PANTHER" id="PTHR31689:SF0">
    <property type="entry name" value="DIAMINOPIMELATE EPIMERASE"/>
    <property type="match status" value="1"/>
</dbReference>
<reference evidence="5 6" key="1">
    <citation type="submission" date="2021-03" db="EMBL/GenBank/DDBJ databases">
        <title>Isolation and description of Capnocytophaga bilenii sp. nov., a novel Capnocytophaga species, isolated from a gingivitis subject.</title>
        <authorList>
            <person name="Antezack A."/>
            <person name="Monnet-Corti V."/>
            <person name="La Scola B."/>
        </authorList>
    </citation>
    <scope>NUCLEOTIDE SEQUENCE [LARGE SCALE GENOMIC DNA]</scope>
    <source>
        <strain evidence="5 6">Marseille-Q4570</strain>
    </source>
</reference>
<dbReference type="Pfam" id="PF01678">
    <property type="entry name" value="DAP_epimerase"/>
    <property type="match status" value="2"/>
</dbReference>
<feature type="binding site" evidence="3">
    <location>
        <begin position="197"/>
        <end position="198"/>
    </location>
    <ligand>
        <name>substrate</name>
    </ligand>
</feature>
<proteinExistence type="inferred from homology"/>
<feature type="binding site" evidence="3">
    <location>
        <position position="169"/>
    </location>
    <ligand>
        <name>substrate</name>
    </ligand>
</feature>
<gene>
    <name evidence="3" type="primary">dapF</name>
    <name evidence="5" type="ORF">J4N46_12165</name>
</gene>
<keyword evidence="3" id="KW-0457">Lysine biosynthesis</keyword>
<comment type="function">
    <text evidence="3">Catalyzes the stereoinversion of LL-2,6-diaminopimelate (L,L-DAP) to meso-diaminopimelate (meso-DAP), a precursor of L-lysine and an essential component of the bacterial peptidoglycan.</text>
</comment>
<keyword evidence="3" id="KW-0963">Cytoplasm</keyword>
<protein>
    <recommendedName>
        <fullName evidence="3 4">Diaminopimelate epimerase</fullName>
        <shortName evidence="3">DAP epimerase</shortName>
        <ecNumber evidence="3 4">5.1.1.7</ecNumber>
    </recommendedName>
    <alternativeName>
        <fullName evidence="3">PLP-independent amino acid racemase</fullName>
    </alternativeName>
</protein>
<comment type="catalytic activity">
    <reaction evidence="3">
        <text>(2S,6S)-2,6-diaminopimelate = meso-2,6-diaminopimelate</text>
        <dbReference type="Rhea" id="RHEA:15393"/>
        <dbReference type="ChEBI" id="CHEBI:57609"/>
        <dbReference type="ChEBI" id="CHEBI:57791"/>
        <dbReference type="EC" id="5.1.1.7"/>
    </reaction>
</comment>
<feature type="site" description="Could be important to modulate the pK values of the two catalytic cysteine residues" evidence="3">
    <location>
        <position position="136"/>
    </location>
</feature>
<feature type="site" description="Could be important to modulate the pK values of the two catalytic cysteine residues" evidence="3">
    <location>
        <position position="186"/>
    </location>
</feature>
<keyword evidence="2 3" id="KW-0413">Isomerase</keyword>
<dbReference type="RefSeq" id="WP_208059504.1">
    <property type="nucleotide sequence ID" value="NZ_JAGDYP010000014.1"/>
</dbReference>
<evidence type="ECO:0000313" key="6">
    <source>
        <dbReference type="Proteomes" id="UP000681610"/>
    </source>
</evidence>
<comment type="caution">
    <text evidence="5">The sequence shown here is derived from an EMBL/GenBank/DDBJ whole genome shotgun (WGS) entry which is preliminary data.</text>
</comment>
<sequence>MIFYKYQGAGNDFIMIDNRQEKFPKNDNTLIAQLCHRRFGIGADGLILLENAAGYDFKMIYYNADGREGTMCGNGGRCVVAFAKELGIIADKATFVAVDGSHYATIEDGLVRLQMADVTAIEMYDDYVFLNTGSPHHVEWVDDLERIDVKKIGAKLRYSDRYKAIGGSNINFVGADKDGFTIRTYERGVEDETYACGTGATAAAIALYHTGRTLHRDILLHAVGGDLQVSFECTGKVYTNVFLKGEAKKVFKGETNELVS</sequence>
<feature type="binding site" evidence="3">
    <location>
        <position position="11"/>
    </location>
    <ligand>
        <name>substrate</name>
    </ligand>
</feature>
<feature type="active site" description="Proton donor" evidence="3">
    <location>
        <position position="72"/>
    </location>
</feature>
<evidence type="ECO:0000256" key="2">
    <source>
        <dbReference type="ARBA" id="ARBA00023235"/>
    </source>
</evidence>
<feature type="binding site" evidence="3">
    <location>
        <position position="63"/>
    </location>
    <ligand>
        <name>substrate</name>
    </ligand>
</feature>
<dbReference type="Gene3D" id="3.10.310.10">
    <property type="entry name" value="Diaminopimelate Epimerase, Chain A, domain 1"/>
    <property type="match status" value="2"/>
</dbReference>
<keyword evidence="6" id="KW-1185">Reference proteome</keyword>
<comment type="subunit">
    <text evidence="3">Homodimer.</text>
</comment>
<comment type="subcellular location">
    <subcellularLocation>
        <location evidence="3">Cytoplasm</location>
    </subcellularLocation>
</comment>
<evidence type="ECO:0000256" key="3">
    <source>
        <dbReference type="HAMAP-Rule" id="MF_00197"/>
    </source>
</evidence>
<feature type="active site" description="Proton acceptor" evidence="3">
    <location>
        <position position="196"/>
    </location>
</feature>
<name>A0ABS3Q0T2_9FLAO</name>
<dbReference type="SUPFAM" id="SSF54506">
    <property type="entry name" value="Diaminopimelate epimerase-like"/>
    <property type="match status" value="2"/>
</dbReference>
<evidence type="ECO:0000256" key="1">
    <source>
        <dbReference type="ARBA" id="ARBA00010219"/>
    </source>
</evidence>
<comment type="caution">
    <text evidence="3">Lacks conserved residue(s) required for the propagation of feature annotation.</text>
</comment>
<comment type="similarity">
    <text evidence="1 3">Belongs to the diaminopimelate epimerase family.</text>
</comment>
<evidence type="ECO:0000256" key="4">
    <source>
        <dbReference type="NCBIfam" id="TIGR00652"/>
    </source>
</evidence>
<evidence type="ECO:0000313" key="5">
    <source>
        <dbReference type="EMBL" id="MBO1885145.1"/>
    </source>
</evidence>
<feature type="binding site" evidence="3">
    <location>
        <begin position="186"/>
        <end position="187"/>
    </location>
    <ligand>
        <name>substrate</name>
    </ligand>
</feature>
<organism evidence="5 6">
    <name type="scientific">Capnocytophaga bilenii</name>
    <dbReference type="NCBI Taxonomy" id="2819369"/>
    <lineage>
        <taxon>Bacteria</taxon>
        <taxon>Pseudomonadati</taxon>
        <taxon>Bacteroidota</taxon>
        <taxon>Flavobacteriia</taxon>
        <taxon>Flavobacteriales</taxon>
        <taxon>Flavobacteriaceae</taxon>
        <taxon>Capnocytophaga</taxon>
    </lineage>
</organism>
<dbReference type="InterPro" id="IPR001653">
    <property type="entry name" value="DAP_epimerase_DapF"/>
</dbReference>
<dbReference type="NCBIfam" id="TIGR00652">
    <property type="entry name" value="DapF"/>
    <property type="match status" value="1"/>
</dbReference>
<accession>A0ABS3Q0T2</accession>
<feature type="binding site" evidence="3">
    <location>
        <begin position="73"/>
        <end position="74"/>
    </location>
    <ligand>
        <name>substrate</name>
    </ligand>
</feature>
<dbReference type="GO" id="GO:0008837">
    <property type="term" value="F:diaminopimelate epimerase activity"/>
    <property type="evidence" value="ECO:0007669"/>
    <property type="project" value="UniProtKB-EC"/>
</dbReference>
<dbReference type="HAMAP" id="MF_00197">
    <property type="entry name" value="DAP_epimerase"/>
    <property type="match status" value="1"/>
</dbReference>
<dbReference type="PANTHER" id="PTHR31689">
    <property type="entry name" value="DIAMINOPIMELATE EPIMERASE, CHLOROPLASTIC"/>
    <property type="match status" value="1"/>
</dbReference>
<dbReference type="EMBL" id="JAGDYP010000014">
    <property type="protein sequence ID" value="MBO1885145.1"/>
    <property type="molecule type" value="Genomic_DNA"/>
</dbReference>
<dbReference type="Proteomes" id="UP000681610">
    <property type="component" value="Unassembled WGS sequence"/>
</dbReference>
<dbReference type="EC" id="5.1.1.7" evidence="3 4"/>
<keyword evidence="3" id="KW-0028">Amino-acid biosynthesis</keyword>
<comment type="pathway">
    <text evidence="3">Amino-acid biosynthesis; L-lysine biosynthesis via DAP pathway; DL-2,6-diaminopimelate from LL-2,6-diaminopimelate: step 1/1.</text>
</comment>